<dbReference type="PANTHER" id="PTHR42754">
    <property type="entry name" value="ENDOGLUCANASE"/>
    <property type="match status" value="1"/>
</dbReference>
<dbReference type="OrthoDB" id="9805017at2"/>
<dbReference type="NCBIfam" id="TIGR02608">
    <property type="entry name" value="delta_60_rpt"/>
    <property type="match status" value="12"/>
</dbReference>
<feature type="domain" description="Secretion system C-terminal sorting" evidence="1">
    <location>
        <begin position="818"/>
        <end position="894"/>
    </location>
</feature>
<dbReference type="Pfam" id="PF18962">
    <property type="entry name" value="Por_Secre_tail"/>
    <property type="match status" value="1"/>
</dbReference>
<organism evidence="2 3">
    <name type="scientific">Rufibacter immobilis</name>
    <dbReference type="NCBI Taxonomy" id="1348778"/>
    <lineage>
        <taxon>Bacteria</taxon>
        <taxon>Pseudomonadati</taxon>
        <taxon>Bacteroidota</taxon>
        <taxon>Cytophagia</taxon>
        <taxon>Cytophagales</taxon>
        <taxon>Hymenobacteraceae</taxon>
        <taxon>Rufibacter</taxon>
    </lineage>
</organism>
<dbReference type="AlphaFoldDB" id="A0A3M9MR12"/>
<dbReference type="NCBIfam" id="TIGR04183">
    <property type="entry name" value="Por_Secre_tail"/>
    <property type="match status" value="1"/>
</dbReference>
<sequence>MLCYILFGSTVDAQTPGSLDLTFNQKDKGFEIGDGVNGPIHTTVVQPDGKYLIGGGFSSFNKNAYNRIIRMNSNGSIDSSFKVNQPYDGYVYSISLQKDGKFIVGGNFSRPSTTAMLNINRLNQDGSIDPSFNPGISFTSRFIHRTASVFSTAIQPDGKIIAGGEFGKYNGVSRTNLVRIQPDGQLDDSFKVGSCFTHSRDQSPFFSGSNIRNVLIQGDRKLIISGLFTHYNGVARGSVARLNTDGTLDLSFGSEIGANDIVYSAAMQKDGKIILVGNFTKFNSSSFNRIIRLNEDGTIDHTFTPEKGSDNEIESVLVLPDERIVIGGKFNTYNGIKTSHIAILSKNGSLQNTFSGLTETLPYSLANLTYLFSSVKTTAYLNNGRVLIGGLFNGINGHNYSRLAFLLPDGSIDTTFNKGSGINGAHFSYYDLNEYKRHEQSYVFKTIVLPDKKLLAVGNFTGYNGSARRSIVRINEDGSIDYSFNPEAGIEGYSTGHLEIGAHTVAVQVNGKILVAGGFTHTNGNPTSYLTRLNTDGSHDPSLSLPLGGGGYILTILPFPDGKILAGGFVMPKEAPFYSIAKLHADGKVDNTFKQIISGVIHTASLQEDGKIIIGGRFQVSQDAPFVKLARLNSDGTLDNSFSVVQYPDKSDTLVHEKTVYTAAIQLDKKIIIAGNFTNYNEVPLNHIARLHSDGTLDTSFKSGAGANKQIKAIELQPDGRILIGGEFTTFDGMPRNNVARLNTDGSLDTTFDPGTGAMNPRHSTIETISLQHDGNIIIGGSFTSFDGVGRNRLARIYGNRTLTSLEKDYTLTKGITYPNPFTSELTFPLPFGHPKEEVQAKITDTFGRTVFNYKVKLKIETNHLTITSLEKLPPGIYLLQISQGQLNNTYKVVKQ</sequence>
<evidence type="ECO:0000313" key="3">
    <source>
        <dbReference type="Proteomes" id="UP000271010"/>
    </source>
</evidence>
<dbReference type="Gene3D" id="2.80.10.50">
    <property type="match status" value="6"/>
</dbReference>
<reference evidence="2 3" key="1">
    <citation type="submission" date="2018-11" db="EMBL/GenBank/DDBJ databases">
        <title>Rufibacter latericius sp. nov., isolated from water in Baiyang Lake.</title>
        <authorList>
            <person name="Yang Y."/>
        </authorList>
    </citation>
    <scope>NUCLEOTIDE SEQUENCE [LARGE SCALE GENOMIC DNA]</scope>
    <source>
        <strain evidence="2 3">MCC P1</strain>
    </source>
</reference>
<evidence type="ECO:0000259" key="1">
    <source>
        <dbReference type="Pfam" id="PF18962"/>
    </source>
</evidence>
<name>A0A3M9MR12_9BACT</name>
<gene>
    <name evidence="2" type="ORF">EFA69_13335</name>
</gene>
<dbReference type="Proteomes" id="UP000271010">
    <property type="component" value="Unassembled WGS sequence"/>
</dbReference>
<dbReference type="EMBL" id="RJJE01000017">
    <property type="protein sequence ID" value="RNI27148.1"/>
    <property type="molecule type" value="Genomic_DNA"/>
</dbReference>
<dbReference type="PANTHER" id="PTHR42754:SF1">
    <property type="entry name" value="LIPOPROTEIN"/>
    <property type="match status" value="1"/>
</dbReference>
<protein>
    <submittedName>
        <fullName evidence="2">T9SS C-terminal target domain-containing protein</fullName>
    </submittedName>
</protein>
<evidence type="ECO:0000313" key="2">
    <source>
        <dbReference type="EMBL" id="RNI27148.1"/>
    </source>
</evidence>
<accession>A0A3M9MR12</accession>
<dbReference type="InterPro" id="IPR026444">
    <property type="entry name" value="Secre_tail"/>
</dbReference>
<dbReference type="InterPro" id="IPR013431">
    <property type="entry name" value="Delta_60_rpt"/>
</dbReference>
<comment type="caution">
    <text evidence="2">The sequence shown here is derived from an EMBL/GenBank/DDBJ whole genome shotgun (WGS) entry which is preliminary data.</text>
</comment>
<dbReference type="Pfam" id="PF17164">
    <property type="entry name" value="DUF5122"/>
    <property type="match status" value="14"/>
</dbReference>
<keyword evidence="3" id="KW-1185">Reference proteome</keyword>
<dbReference type="SUPFAM" id="SSF50965">
    <property type="entry name" value="Galactose oxidase, central domain"/>
    <property type="match status" value="2"/>
</dbReference>
<dbReference type="InterPro" id="IPR011043">
    <property type="entry name" value="Gal_Oxase/kelch_b-propeller"/>
</dbReference>
<proteinExistence type="predicted"/>